<name>A0A840TTW2_9BACT</name>
<gene>
    <name evidence="1" type="ORF">HNQ92_003255</name>
</gene>
<evidence type="ECO:0000313" key="2">
    <source>
        <dbReference type="Proteomes" id="UP000557307"/>
    </source>
</evidence>
<dbReference type="RefSeq" id="WP_184175043.1">
    <property type="nucleotide sequence ID" value="NZ_JACHGF010000004.1"/>
</dbReference>
<dbReference type="SUPFAM" id="SSF82784">
    <property type="entry name" value="OsmC-like"/>
    <property type="match status" value="1"/>
</dbReference>
<dbReference type="AlphaFoldDB" id="A0A840TTW2"/>
<dbReference type="EMBL" id="JACHGF010000004">
    <property type="protein sequence ID" value="MBB5285107.1"/>
    <property type="molecule type" value="Genomic_DNA"/>
</dbReference>
<accession>A0A840TTW2</accession>
<dbReference type="Proteomes" id="UP000557307">
    <property type="component" value="Unassembled WGS sequence"/>
</dbReference>
<dbReference type="PANTHER" id="PTHR39624:SF2">
    <property type="entry name" value="OSMC-LIKE PROTEIN"/>
    <property type="match status" value="1"/>
</dbReference>
<dbReference type="Pfam" id="PF02566">
    <property type="entry name" value="OsmC"/>
    <property type="match status" value="1"/>
</dbReference>
<dbReference type="PANTHER" id="PTHR39624">
    <property type="entry name" value="PROTEIN INVOLVED IN RIMO-MEDIATED BETA-METHYLTHIOLATION OF RIBOSOMAL PROTEIN S12 YCAO"/>
    <property type="match status" value="1"/>
</dbReference>
<sequence>MPTIKTKYLGELRTEATHLQSGTVLLTDAPTDNHGRGEAFSPSDLVAGALGSCMITIMGIVARRDEIDLVGTELEITKVMTAELPRRIAQVEVLLEMVTDRELAREEKAKLERAAHTCPVALSLHPDIEQVVRFNWKVAQEV</sequence>
<keyword evidence="2" id="KW-1185">Reference proteome</keyword>
<evidence type="ECO:0000313" key="1">
    <source>
        <dbReference type="EMBL" id="MBB5285107.1"/>
    </source>
</evidence>
<dbReference type="Gene3D" id="3.30.300.20">
    <property type="match status" value="1"/>
</dbReference>
<comment type="caution">
    <text evidence="1">The sequence shown here is derived from an EMBL/GenBank/DDBJ whole genome shotgun (WGS) entry which is preliminary data.</text>
</comment>
<dbReference type="InterPro" id="IPR003718">
    <property type="entry name" value="OsmC/Ohr_fam"/>
</dbReference>
<reference evidence="1 2" key="1">
    <citation type="submission" date="2020-08" db="EMBL/GenBank/DDBJ databases">
        <title>Genomic Encyclopedia of Type Strains, Phase IV (KMG-IV): sequencing the most valuable type-strain genomes for metagenomic binning, comparative biology and taxonomic classification.</title>
        <authorList>
            <person name="Goeker M."/>
        </authorList>
    </citation>
    <scope>NUCLEOTIDE SEQUENCE [LARGE SCALE GENOMIC DNA]</scope>
    <source>
        <strain evidence="1 2">DSM 105074</strain>
    </source>
</reference>
<organism evidence="1 2">
    <name type="scientific">Rhabdobacter roseus</name>
    <dbReference type="NCBI Taxonomy" id="1655419"/>
    <lineage>
        <taxon>Bacteria</taxon>
        <taxon>Pseudomonadati</taxon>
        <taxon>Bacteroidota</taxon>
        <taxon>Cytophagia</taxon>
        <taxon>Cytophagales</taxon>
        <taxon>Cytophagaceae</taxon>
        <taxon>Rhabdobacter</taxon>
    </lineage>
</organism>
<proteinExistence type="predicted"/>
<protein>
    <submittedName>
        <fullName evidence="1">Putative OsmC-like protein</fullName>
    </submittedName>
</protein>
<dbReference type="InterPro" id="IPR036102">
    <property type="entry name" value="OsmC/Ohrsf"/>
</dbReference>
<dbReference type="InterPro" id="IPR015946">
    <property type="entry name" value="KH_dom-like_a/b"/>
</dbReference>